<gene>
    <name evidence="1" type="ORF">V5E97_40005</name>
</gene>
<keyword evidence="1" id="KW-0614">Plasmid</keyword>
<dbReference type="RefSeq" id="WP_406701324.1">
    <property type="nucleotide sequence ID" value="NZ_CP155448.1"/>
</dbReference>
<accession>A0AAU7CTU6</accession>
<protein>
    <submittedName>
        <fullName evidence="1">Uncharacterized protein</fullName>
    </submittedName>
</protein>
<sequence>MGISMMSTLSAFLRLAARLRPLLGTREVAISASFFALGDSTDAIRRALRHYHKPALLTCEYSTPGLQRRAMGLSAG</sequence>
<dbReference type="EMBL" id="CP155448">
    <property type="protein sequence ID" value="XBH08454.1"/>
    <property type="molecule type" value="Genomic_DNA"/>
</dbReference>
<evidence type="ECO:0000313" key="1">
    <source>
        <dbReference type="EMBL" id="XBH08454.1"/>
    </source>
</evidence>
<organism evidence="1">
    <name type="scientific">Singulisphaera sp. Ch08</name>
    <dbReference type="NCBI Taxonomy" id="3120278"/>
    <lineage>
        <taxon>Bacteria</taxon>
        <taxon>Pseudomonadati</taxon>
        <taxon>Planctomycetota</taxon>
        <taxon>Planctomycetia</taxon>
        <taxon>Isosphaerales</taxon>
        <taxon>Isosphaeraceae</taxon>
        <taxon>Singulisphaera</taxon>
    </lineage>
</organism>
<name>A0AAU7CTU6_9BACT</name>
<geneLocation type="plasmid" evidence="1">
    <name>pSnCh</name>
</geneLocation>
<proteinExistence type="predicted"/>
<dbReference type="AlphaFoldDB" id="A0AAU7CTU6"/>
<reference evidence="1" key="1">
    <citation type="submission" date="2024-05" db="EMBL/GenBank/DDBJ databases">
        <title>Planctomycetes of the genus Singulisphaera possess chitinolytic capabilities.</title>
        <authorList>
            <person name="Ivanova A."/>
        </authorList>
    </citation>
    <scope>NUCLEOTIDE SEQUENCE</scope>
    <source>
        <strain evidence="1">Ch08T</strain>
        <plasmid evidence="1">pSnCh</plasmid>
    </source>
</reference>